<dbReference type="NCBIfam" id="TIGR02210">
    <property type="entry name" value="rodA_shape"/>
    <property type="match status" value="1"/>
</dbReference>
<evidence type="ECO:0000256" key="11">
    <source>
        <dbReference type="HAMAP-Rule" id="MF_02079"/>
    </source>
</evidence>
<dbReference type="InterPro" id="IPR018365">
    <property type="entry name" value="Cell_cycle_FtsW-rel_CS"/>
</dbReference>
<keyword evidence="8 11" id="KW-1133">Transmembrane helix</keyword>
<proteinExistence type="inferred from homology"/>
<dbReference type="InterPro" id="IPR001182">
    <property type="entry name" value="FtsW/RodA"/>
</dbReference>
<comment type="caution">
    <text evidence="12">The sequence shown here is derived from an EMBL/GenBank/DDBJ whole genome shotgun (WGS) entry which is preliminary data.</text>
</comment>
<comment type="function">
    <text evidence="11">Peptidoglycan polymerase that is essential for cell wall elongation.</text>
</comment>
<dbReference type="GO" id="GO:0071555">
    <property type="term" value="P:cell wall organization"/>
    <property type="evidence" value="ECO:0007669"/>
    <property type="project" value="UniProtKB-KW"/>
</dbReference>
<keyword evidence="2 11" id="KW-1003">Cell membrane</keyword>
<dbReference type="PANTHER" id="PTHR30474">
    <property type="entry name" value="CELL CYCLE PROTEIN"/>
    <property type="match status" value="1"/>
</dbReference>
<evidence type="ECO:0000256" key="9">
    <source>
        <dbReference type="ARBA" id="ARBA00023136"/>
    </source>
</evidence>
<accession>A0A848CG85</accession>
<evidence type="ECO:0000256" key="4">
    <source>
        <dbReference type="ARBA" id="ARBA00022679"/>
    </source>
</evidence>
<feature type="transmembrane region" description="Helical" evidence="11">
    <location>
        <begin position="49"/>
        <end position="66"/>
    </location>
</feature>
<feature type="transmembrane region" description="Helical" evidence="11">
    <location>
        <begin position="183"/>
        <end position="204"/>
    </location>
</feature>
<dbReference type="AlphaFoldDB" id="A0A848CG85"/>
<keyword evidence="10 11" id="KW-0961">Cell wall biogenesis/degradation</keyword>
<dbReference type="EMBL" id="JABAFY010000004">
    <property type="protein sequence ID" value="NME51357.1"/>
    <property type="molecule type" value="Genomic_DNA"/>
</dbReference>
<feature type="transmembrane region" description="Helical" evidence="11">
    <location>
        <begin position="160"/>
        <end position="176"/>
    </location>
</feature>
<dbReference type="GO" id="GO:0008360">
    <property type="term" value="P:regulation of cell shape"/>
    <property type="evidence" value="ECO:0007669"/>
    <property type="project" value="UniProtKB-KW"/>
</dbReference>
<keyword evidence="4 11" id="KW-0808">Transferase</keyword>
<feature type="transmembrane region" description="Helical" evidence="11">
    <location>
        <begin position="308"/>
        <end position="332"/>
    </location>
</feature>
<comment type="similarity">
    <text evidence="11">Belongs to the SEDS family. MrdB/RodA subfamily.</text>
</comment>
<sequence length="368" mass="41049">MDKRLLGYINWALLACMLLLYFTGVANLYSASGTRVETGFAFESFYQRQLVWGLCGLGCMLLATLFDYRQLRNLAWPAYLIFLVLLMLVPLVGSTFYGAKRWISFGLFTIQPSEPIKIAVLILVARLLARDSQPLGWKNFFSVLAVGLVPVVFILKQPDLGTAMMVLLIMGGMILFHGLRRYVLGTCLLAVPGVAALMWCVLMHDYQKQRVLTFLNPGDDPLGAGYHILQSRIAIGSGELWGKGYMEGMMNKLNFLPERHSDFALAVFGEEWGFVGCVALVTLFCLFLLSIFSTVVQAKDRFGSMLAVGVFFYFFWQICINMGMVIGLMPVVGIPLPFISYGGSATVVNFTLLGIVLNVSMRRFMFKS</sequence>
<evidence type="ECO:0000256" key="7">
    <source>
        <dbReference type="ARBA" id="ARBA00022984"/>
    </source>
</evidence>
<dbReference type="PROSITE" id="PS00428">
    <property type="entry name" value="FTSW_RODA_SPOVE"/>
    <property type="match status" value="1"/>
</dbReference>
<feature type="transmembrane region" description="Helical" evidence="11">
    <location>
        <begin position="272"/>
        <end position="296"/>
    </location>
</feature>
<protein>
    <recommendedName>
        <fullName evidence="11">Peptidoglycan glycosyltransferase RodA</fullName>
        <shortName evidence="11">PGT</shortName>
        <ecNumber evidence="11">2.4.99.28</ecNumber>
    </recommendedName>
    <alternativeName>
        <fullName evidence="11">Cell elongation protein RodA</fullName>
    </alternativeName>
    <alternativeName>
        <fullName evidence="11">Cell wall polymerase</fullName>
    </alternativeName>
    <alternativeName>
        <fullName evidence="11">Peptidoglycan polymerase</fullName>
        <shortName evidence="11">PG polymerase</shortName>
    </alternativeName>
</protein>
<dbReference type="GO" id="GO:0009252">
    <property type="term" value="P:peptidoglycan biosynthetic process"/>
    <property type="evidence" value="ECO:0007669"/>
    <property type="project" value="UniProtKB-UniRule"/>
</dbReference>
<comment type="catalytic activity">
    <reaction evidence="11">
        <text>[GlcNAc-(1-&gt;4)-Mur2Ac(oyl-L-Ala-gamma-D-Glu-L-Lys-D-Ala-D-Ala)](n)-di-trans,octa-cis-undecaprenyl diphosphate + beta-D-GlcNAc-(1-&gt;4)-Mur2Ac(oyl-L-Ala-gamma-D-Glu-L-Lys-D-Ala-D-Ala)-di-trans,octa-cis-undecaprenyl diphosphate = [GlcNAc-(1-&gt;4)-Mur2Ac(oyl-L-Ala-gamma-D-Glu-L-Lys-D-Ala-D-Ala)](n+1)-di-trans,octa-cis-undecaprenyl diphosphate + di-trans,octa-cis-undecaprenyl diphosphate + H(+)</text>
        <dbReference type="Rhea" id="RHEA:23708"/>
        <dbReference type="Rhea" id="RHEA-COMP:9602"/>
        <dbReference type="Rhea" id="RHEA-COMP:9603"/>
        <dbReference type="ChEBI" id="CHEBI:15378"/>
        <dbReference type="ChEBI" id="CHEBI:58405"/>
        <dbReference type="ChEBI" id="CHEBI:60033"/>
        <dbReference type="ChEBI" id="CHEBI:78435"/>
        <dbReference type="EC" id="2.4.99.28"/>
    </reaction>
</comment>
<evidence type="ECO:0000313" key="13">
    <source>
        <dbReference type="Proteomes" id="UP000522333"/>
    </source>
</evidence>
<dbReference type="InterPro" id="IPR011923">
    <property type="entry name" value="RodA/MrdB"/>
</dbReference>
<feature type="transmembrane region" description="Helical" evidence="11">
    <location>
        <begin position="105"/>
        <end position="128"/>
    </location>
</feature>
<dbReference type="Pfam" id="PF01098">
    <property type="entry name" value="FTSW_RODA_SPOVE"/>
    <property type="match status" value="1"/>
</dbReference>
<dbReference type="UniPathway" id="UPA00219"/>
<evidence type="ECO:0000256" key="8">
    <source>
        <dbReference type="ARBA" id="ARBA00022989"/>
    </source>
</evidence>
<dbReference type="PROSITE" id="PS51257">
    <property type="entry name" value="PROKAR_LIPOPROTEIN"/>
    <property type="match status" value="1"/>
</dbReference>
<gene>
    <name evidence="11 12" type="primary">rodA</name>
    <name evidence="12" type="ORF">HF854_02170</name>
</gene>
<evidence type="ECO:0000256" key="5">
    <source>
        <dbReference type="ARBA" id="ARBA00022692"/>
    </source>
</evidence>
<dbReference type="GO" id="GO:0032153">
    <property type="term" value="C:cell division site"/>
    <property type="evidence" value="ECO:0007669"/>
    <property type="project" value="TreeGrafter"/>
</dbReference>
<dbReference type="GO" id="GO:0051301">
    <property type="term" value="P:cell division"/>
    <property type="evidence" value="ECO:0007669"/>
    <property type="project" value="InterPro"/>
</dbReference>
<feature type="transmembrane region" description="Helical" evidence="11">
    <location>
        <begin position="7"/>
        <end position="29"/>
    </location>
</feature>
<dbReference type="GO" id="GO:0015648">
    <property type="term" value="F:lipid-linked peptidoglycan transporter activity"/>
    <property type="evidence" value="ECO:0007669"/>
    <property type="project" value="TreeGrafter"/>
</dbReference>
<dbReference type="Proteomes" id="UP000522333">
    <property type="component" value="Unassembled WGS sequence"/>
</dbReference>
<dbReference type="GO" id="GO:0005886">
    <property type="term" value="C:plasma membrane"/>
    <property type="evidence" value="ECO:0007669"/>
    <property type="project" value="UniProtKB-SubCell"/>
</dbReference>
<keyword evidence="6 11" id="KW-0133">Cell shape</keyword>
<keyword evidence="7 11" id="KW-0573">Peptidoglycan synthesis</keyword>
<reference evidence="12 13" key="1">
    <citation type="submission" date="2020-04" db="EMBL/GenBank/DDBJ databases">
        <authorList>
            <person name="Hitch T.C.A."/>
            <person name="Wylensek D."/>
            <person name="Clavel T."/>
        </authorList>
    </citation>
    <scope>NUCLEOTIDE SEQUENCE [LARGE SCALE GENOMIC DNA]</scope>
    <source>
        <strain evidence="12 13">PG-251-APC-1</strain>
    </source>
</reference>
<evidence type="ECO:0000256" key="6">
    <source>
        <dbReference type="ARBA" id="ARBA00022960"/>
    </source>
</evidence>
<evidence type="ECO:0000256" key="10">
    <source>
        <dbReference type="ARBA" id="ARBA00023316"/>
    </source>
</evidence>
<dbReference type="PANTHER" id="PTHR30474:SF1">
    <property type="entry name" value="PEPTIDOGLYCAN GLYCOSYLTRANSFERASE MRDB"/>
    <property type="match status" value="1"/>
</dbReference>
<feature type="transmembrane region" description="Helical" evidence="11">
    <location>
        <begin position="338"/>
        <end position="359"/>
    </location>
</feature>
<dbReference type="HAMAP" id="MF_02079">
    <property type="entry name" value="PGT_RodA"/>
    <property type="match status" value="1"/>
</dbReference>
<keyword evidence="5 11" id="KW-0812">Transmembrane</keyword>
<keyword evidence="9 11" id="KW-0472">Membrane</keyword>
<keyword evidence="3 11" id="KW-0328">Glycosyltransferase</keyword>
<evidence type="ECO:0000256" key="1">
    <source>
        <dbReference type="ARBA" id="ARBA00004141"/>
    </source>
</evidence>
<name>A0A848CG85_9BACT</name>
<dbReference type="GO" id="GO:0008955">
    <property type="term" value="F:peptidoglycan glycosyltransferase activity"/>
    <property type="evidence" value="ECO:0007669"/>
    <property type="project" value="UniProtKB-UniRule"/>
</dbReference>
<organism evidence="12 13">
    <name type="scientific">Desulfovibrio piger</name>
    <dbReference type="NCBI Taxonomy" id="901"/>
    <lineage>
        <taxon>Bacteria</taxon>
        <taxon>Pseudomonadati</taxon>
        <taxon>Thermodesulfobacteriota</taxon>
        <taxon>Desulfovibrionia</taxon>
        <taxon>Desulfovibrionales</taxon>
        <taxon>Desulfovibrionaceae</taxon>
        <taxon>Desulfovibrio</taxon>
    </lineage>
</organism>
<evidence type="ECO:0000313" key="12">
    <source>
        <dbReference type="EMBL" id="NME51357.1"/>
    </source>
</evidence>
<dbReference type="EC" id="2.4.99.28" evidence="11"/>
<evidence type="ECO:0000256" key="2">
    <source>
        <dbReference type="ARBA" id="ARBA00022475"/>
    </source>
</evidence>
<evidence type="ECO:0000256" key="3">
    <source>
        <dbReference type="ARBA" id="ARBA00022676"/>
    </source>
</evidence>
<comment type="subcellular location">
    <subcellularLocation>
        <location evidence="11">Cell membrane</location>
        <topology evidence="11">Multi-pass membrane protein</topology>
    </subcellularLocation>
    <subcellularLocation>
        <location evidence="1">Membrane</location>
        <topology evidence="1">Multi-pass membrane protein</topology>
    </subcellularLocation>
</comment>
<comment type="pathway">
    <text evidence="11">Cell wall biogenesis; peptidoglycan biosynthesis.</text>
</comment>
<feature type="transmembrane region" description="Helical" evidence="11">
    <location>
        <begin position="135"/>
        <end position="154"/>
    </location>
</feature>
<feature type="transmembrane region" description="Helical" evidence="11">
    <location>
        <begin position="78"/>
        <end position="99"/>
    </location>
</feature>
<dbReference type="RefSeq" id="WP_168934802.1">
    <property type="nucleotide sequence ID" value="NZ_CAMDEI010000035.1"/>
</dbReference>